<gene>
    <name evidence="2" type="ORF">CDAR_18511</name>
</gene>
<reference evidence="2 3" key="1">
    <citation type="submission" date="2021-06" db="EMBL/GenBank/DDBJ databases">
        <title>Caerostris darwini draft genome.</title>
        <authorList>
            <person name="Kono N."/>
            <person name="Arakawa K."/>
        </authorList>
    </citation>
    <scope>NUCLEOTIDE SEQUENCE [LARGE SCALE GENOMIC DNA]</scope>
</reference>
<evidence type="ECO:0000313" key="2">
    <source>
        <dbReference type="EMBL" id="GIY66820.1"/>
    </source>
</evidence>
<comment type="caution">
    <text evidence="2">The sequence shown here is derived from an EMBL/GenBank/DDBJ whole genome shotgun (WGS) entry which is preliminary data.</text>
</comment>
<dbReference type="AlphaFoldDB" id="A0AAV4V992"/>
<evidence type="ECO:0000256" key="1">
    <source>
        <dbReference type="SAM" id="MobiDB-lite"/>
    </source>
</evidence>
<proteinExistence type="predicted"/>
<accession>A0AAV4V992</accession>
<sequence>MRIIKERTVKEDARGARKRENHSDGAIASSQRVPFPLKYDSPLGFPFSILLAARRSYGSQQLKTAPYKSAIVCPPSSYLTPQLIKVVRADSVCQNWVVPQCLPPVSTPSLQHQRLRQNDTVTTTFWIKMGVGVGMPAFEREIEYTVVEISPPSLKLLPRFDSKP</sequence>
<dbReference type="Proteomes" id="UP001054837">
    <property type="component" value="Unassembled WGS sequence"/>
</dbReference>
<dbReference type="EMBL" id="BPLQ01012651">
    <property type="protein sequence ID" value="GIY66820.1"/>
    <property type="molecule type" value="Genomic_DNA"/>
</dbReference>
<organism evidence="2 3">
    <name type="scientific">Caerostris darwini</name>
    <dbReference type="NCBI Taxonomy" id="1538125"/>
    <lineage>
        <taxon>Eukaryota</taxon>
        <taxon>Metazoa</taxon>
        <taxon>Ecdysozoa</taxon>
        <taxon>Arthropoda</taxon>
        <taxon>Chelicerata</taxon>
        <taxon>Arachnida</taxon>
        <taxon>Araneae</taxon>
        <taxon>Araneomorphae</taxon>
        <taxon>Entelegynae</taxon>
        <taxon>Araneoidea</taxon>
        <taxon>Araneidae</taxon>
        <taxon>Caerostris</taxon>
    </lineage>
</organism>
<name>A0AAV4V992_9ARAC</name>
<keyword evidence="3" id="KW-1185">Reference proteome</keyword>
<evidence type="ECO:0000313" key="3">
    <source>
        <dbReference type="Proteomes" id="UP001054837"/>
    </source>
</evidence>
<feature type="compositionally biased region" description="Basic and acidic residues" evidence="1">
    <location>
        <begin position="1"/>
        <end position="15"/>
    </location>
</feature>
<feature type="region of interest" description="Disordered" evidence="1">
    <location>
        <begin position="1"/>
        <end position="27"/>
    </location>
</feature>
<protein>
    <submittedName>
        <fullName evidence="2">Uncharacterized protein</fullName>
    </submittedName>
</protein>